<evidence type="ECO:0000313" key="3">
    <source>
        <dbReference type="Proteomes" id="UP000597444"/>
    </source>
</evidence>
<gene>
    <name evidence="2" type="ORF">KSF_003780</name>
</gene>
<reference evidence="2" key="1">
    <citation type="submission" date="2020-10" db="EMBL/GenBank/DDBJ databases">
        <title>Taxonomic study of unclassified bacteria belonging to the class Ktedonobacteria.</title>
        <authorList>
            <person name="Yabe S."/>
            <person name="Wang C.M."/>
            <person name="Zheng Y."/>
            <person name="Sakai Y."/>
            <person name="Cavaletti L."/>
            <person name="Monciardini P."/>
            <person name="Donadio S."/>
        </authorList>
    </citation>
    <scope>NUCLEOTIDE SEQUENCE</scope>
    <source>
        <strain evidence="2">ID150040</strain>
    </source>
</reference>
<sequence length="84" mass="9295">MQPPPLDREAANHLAAQVRAALAAAGKYGTTEVLQESSAQHWVVLLVWEDGLDIDTGRHTENTAGRAERAQHDQHEARWDVQDS</sequence>
<dbReference type="RefSeq" id="WP_220201299.1">
    <property type="nucleotide sequence ID" value="NZ_BNJK01000001.1"/>
</dbReference>
<evidence type="ECO:0000313" key="2">
    <source>
        <dbReference type="EMBL" id="GHO90330.1"/>
    </source>
</evidence>
<keyword evidence="3" id="KW-1185">Reference proteome</keyword>
<name>A0A8J3IGI4_9CHLR</name>
<proteinExistence type="predicted"/>
<comment type="caution">
    <text evidence="2">The sequence shown here is derived from an EMBL/GenBank/DDBJ whole genome shotgun (WGS) entry which is preliminary data.</text>
</comment>
<organism evidence="2 3">
    <name type="scientific">Reticulibacter mediterranei</name>
    <dbReference type="NCBI Taxonomy" id="2778369"/>
    <lineage>
        <taxon>Bacteria</taxon>
        <taxon>Bacillati</taxon>
        <taxon>Chloroflexota</taxon>
        <taxon>Ktedonobacteria</taxon>
        <taxon>Ktedonobacterales</taxon>
        <taxon>Reticulibacteraceae</taxon>
        <taxon>Reticulibacter</taxon>
    </lineage>
</organism>
<protein>
    <submittedName>
        <fullName evidence="2">Uncharacterized protein</fullName>
    </submittedName>
</protein>
<accession>A0A8J3IGI4</accession>
<dbReference type="AlphaFoldDB" id="A0A8J3IGI4"/>
<dbReference type="EMBL" id="BNJK01000001">
    <property type="protein sequence ID" value="GHO90330.1"/>
    <property type="molecule type" value="Genomic_DNA"/>
</dbReference>
<evidence type="ECO:0000256" key="1">
    <source>
        <dbReference type="SAM" id="MobiDB-lite"/>
    </source>
</evidence>
<feature type="region of interest" description="Disordered" evidence="1">
    <location>
        <begin position="56"/>
        <end position="84"/>
    </location>
</feature>
<dbReference type="Proteomes" id="UP000597444">
    <property type="component" value="Unassembled WGS sequence"/>
</dbReference>